<dbReference type="GO" id="GO:0010411">
    <property type="term" value="P:xyloglucan metabolic process"/>
    <property type="evidence" value="ECO:0007669"/>
    <property type="project" value="TreeGrafter"/>
</dbReference>
<accession>A0A328P7C9</accession>
<dbReference type="PANTHER" id="PTHR43739">
    <property type="entry name" value="XYLOGLUCANASE (EUROFUNG)"/>
    <property type="match status" value="1"/>
</dbReference>
<dbReference type="EMBL" id="NFZS01000001">
    <property type="protein sequence ID" value="RAO78198.1"/>
    <property type="molecule type" value="Genomic_DNA"/>
</dbReference>
<dbReference type="InterPro" id="IPR002860">
    <property type="entry name" value="BNR_rpt"/>
</dbReference>
<dbReference type="PANTHER" id="PTHR43739:SF5">
    <property type="entry name" value="EXO-ALPHA-SIALIDASE"/>
    <property type="match status" value="1"/>
</dbReference>
<dbReference type="SUPFAM" id="SSF50939">
    <property type="entry name" value="Sialidases"/>
    <property type="match status" value="2"/>
</dbReference>
<sequence length="1076" mass="116800">MRHLPCKLAALPAIVLLSSFSYAAAAQATAPDAAKTPAKFDAGVISGLGARNIGSAAMSGRISALAAVPEKDGKLTVYVGAASGGVWKSSDGGTTYKPVFDKQAVQSIGDIAIDPSNHETIWVGTGESWTRNSVSIGDGIYKSTDGGETWTNMGLKGSERIAKILIDPKDSNTVYACAPGKLWSDSSDRGLYKTSDGGKHWKLVLTGKNLSTGCASISMDPKDPSVIFAGLWDFRRKGWTFRSGGESPAAPSGSGLFRSANGGQSWTEVTATANQGFPKQPFGRIAVTVAPSNPAIVYALVESTDSALYRSDDGGKTWQQRDKSQLMVWRPFYFASLIVDPNNPDRVFKPDLRLIQSLDGGKSFSNVGGGAHGDSHVLWIDPRNTQHAIVGDDGGLWYSTDGGNKWWKGNNLPVSQFYHVSVDDADPYRVYGGIQDNACWAGDSAYPGGITNQQWTNYCGGDGFWMFADPADPDYIYMETQGGSITRVNRHTHEARDIQPKANYHEKLRWNWNTPIALSPNEKGTIYMGAQFLFRSRDHGQSWQRISPDLTTNDPKKQEQEKSGGVTVDNSAAETYTTIYSISESPKQAGLIWVGTDDGNLQLTRDDGKSWTKISGIKGQPADTWVSWVEASPHEAGTAYAAFDRHSFGDMNPYIYKTTNYGQSWTPLVTGQDSKGLRGYVHVIRQDPLKPNLLFAGTEFGLWISIDGGASWAQFKGGDFPAVAVRDIAIQPRDGDLVLATHGRGIWIVDDITPLRALDPKILGSEATFLPSRPIQQRIDAFGGWPGGDAGFVGQNPPEGAVITYYQRDRHLFGKLKIDVLDSKGNLVDTIPASVRRGINRVQWSMQTKAPRVPPAAQIAGNSIQGPRVPPGTYTVRMTKGKDVFESKIEVGLDRRNKFSVADRQAQFDAANRVKQLFGDMSDVVARINSVRHDAEAEAATLPAEDATRKQLADLGDKANDIRKKIVATTEGGAITGELRLREHTDELYGAIMSYEGRPSDYQLASLDALKRELGDVQKAYADFTANDLRKTNAVLSAKHLKEITVPETTPEEEGAAGGGKAALEAAMRGLEQERD</sequence>
<keyword evidence="1" id="KW-0677">Repeat</keyword>
<feature type="domain" description="Sortilin N-terminal" evidence="4">
    <location>
        <begin position="86"/>
        <end position="207"/>
    </location>
</feature>
<dbReference type="CDD" id="cd15482">
    <property type="entry name" value="Sialidase_non-viral"/>
    <property type="match status" value="2"/>
</dbReference>
<protein>
    <submittedName>
        <fullName evidence="5">Sialidase</fullName>
    </submittedName>
</protein>
<dbReference type="InterPro" id="IPR036278">
    <property type="entry name" value="Sialidase_sf"/>
</dbReference>
<evidence type="ECO:0000259" key="4">
    <source>
        <dbReference type="Pfam" id="PF15902"/>
    </source>
</evidence>
<name>A0A328P7C9_9GAMM</name>
<evidence type="ECO:0000313" key="6">
    <source>
        <dbReference type="Proteomes" id="UP000248926"/>
    </source>
</evidence>
<feature type="region of interest" description="Disordered" evidence="2">
    <location>
        <begin position="544"/>
        <end position="566"/>
    </location>
</feature>
<evidence type="ECO:0000256" key="1">
    <source>
        <dbReference type="ARBA" id="ARBA00022737"/>
    </source>
</evidence>
<evidence type="ECO:0000256" key="3">
    <source>
        <dbReference type="SAM" id="SignalP"/>
    </source>
</evidence>
<dbReference type="InterPro" id="IPR015943">
    <property type="entry name" value="WD40/YVTN_repeat-like_dom_sf"/>
</dbReference>
<evidence type="ECO:0000313" key="5">
    <source>
        <dbReference type="EMBL" id="RAO78198.1"/>
    </source>
</evidence>
<feature type="compositionally biased region" description="Polar residues" evidence="2">
    <location>
        <begin position="544"/>
        <end position="553"/>
    </location>
</feature>
<feature type="chain" id="PRO_5016408979" evidence="3">
    <location>
        <begin position="24"/>
        <end position="1076"/>
    </location>
</feature>
<evidence type="ECO:0000256" key="2">
    <source>
        <dbReference type="SAM" id="MobiDB-lite"/>
    </source>
</evidence>
<gene>
    <name evidence="5" type="ORF">CA260_10360</name>
</gene>
<dbReference type="AlphaFoldDB" id="A0A328P7C9"/>
<organism evidence="5 6">
    <name type="scientific">Dyella jiangningensis</name>
    <dbReference type="NCBI Taxonomy" id="1379159"/>
    <lineage>
        <taxon>Bacteria</taxon>
        <taxon>Pseudomonadati</taxon>
        <taxon>Pseudomonadota</taxon>
        <taxon>Gammaproteobacteria</taxon>
        <taxon>Lysobacterales</taxon>
        <taxon>Rhodanobacteraceae</taxon>
        <taxon>Dyella</taxon>
    </lineage>
</organism>
<dbReference type="InterPro" id="IPR052025">
    <property type="entry name" value="Xyloglucanase_GH74"/>
</dbReference>
<dbReference type="Pfam" id="PF15902">
    <property type="entry name" value="Sortilin-Vps10"/>
    <property type="match status" value="1"/>
</dbReference>
<keyword evidence="6" id="KW-1185">Reference proteome</keyword>
<dbReference type="InterPro" id="IPR031778">
    <property type="entry name" value="Sortilin_N"/>
</dbReference>
<dbReference type="OrthoDB" id="5711096at2"/>
<dbReference type="Proteomes" id="UP000248926">
    <property type="component" value="Unassembled WGS sequence"/>
</dbReference>
<feature type="signal peptide" evidence="3">
    <location>
        <begin position="1"/>
        <end position="23"/>
    </location>
</feature>
<dbReference type="Pfam" id="PF02012">
    <property type="entry name" value="BNR"/>
    <property type="match status" value="1"/>
</dbReference>
<dbReference type="Gene3D" id="2.130.10.10">
    <property type="entry name" value="YVTN repeat-like/Quinoprotein amine dehydrogenase"/>
    <property type="match status" value="5"/>
</dbReference>
<feature type="region of interest" description="Disordered" evidence="2">
    <location>
        <begin position="1047"/>
        <end position="1076"/>
    </location>
</feature>
<dbReference type="RefSeq" id="WP_111982811.1">
    <property type="nucleotide sequence ID" value="NZ_NFZS01000001.1"/>
</dbReference>
<keyword evidence="3" id="KW-0732">Signal</keyword>
<comment type="caution">
    <text evidence="5">The sequence shown here is derived from an EMBL/GenBank/DDBJ whole genome shotgun (WGS) entry which is preliminary data.</text>
</comment>
<reference evidence="5 6" key="1">
    <citation type="journal article" date="2018" name="Genet. Mol. Biol.">
        <title>The genome sequence of Dyella jiangningensis FCAV SCS01 from a lignocellulose-decomposing microbial consortium metagenome reveals potential for biotechnological applications.</title>
        <authorList>
            <person name="Desiderato J.G."/>
            <person name="Alvarenga D.O."/>
            <person name="Constancio M.T.L."/>
            <person name="Alves L.M.C."/>
            <person name="Varani A.M."/>
        </authorList>
    </citation>
    <scope>NUCLEOTIDE SEQUENCE [LARGE SCALE GENOMIC DNA]</scope>
    <source>
        <strain evidence="5 6">FCAV SCS01</strain>
    </source>
</reference>
<proteinExistence type="predicted"/>